<keyword evidence="3" id="KW-0010">Activator</keyword>
<dbReference type="Gene3D" id="1.10.1660.10">
    <property type="match status" value="1"/>
</dbReference>
<dbReference type="Proteomes" id="UP000663281">
    <property type="component" value="Chromosome"/>
</dbReference>
<organism evidence="6 7">
    <name type="scientific">Shewanella cyperi</name>
    <dbReference type="NCBI Taxonomy" id="2814292"/>
    <lineage>
        <taxon>Bacteria</taxon>
        <taxon>Pseudomonadati</taxon>
        <taxon>Pseudomonadota</taxon>
        <taxon>Gammaproteobacteria</taxon>
        <taxon>Alteromonadales</taxon>
        <taxon>Shewanellaceae</taxon>
        <taxon>Shewanella</taxon>
    </lineage>
</organism>
<evidence type="ECO:0000256" key="3">
    <source>
        <dbReference type="ARBA" id="ARBA00023159"/>
    </source>
</evidence>
<dbReference type="AlphaFoldDB" id="A0A974XJ49"/>
<dbReference type="PANTHER" id="PTHR30204">
    <property type="entry name" value="REDOX-CYCLING DRUG-SENSING TRANSCRIPTIONAL ACTIVATOR SOXR"/>
    <property type="match status" value="1"/>
</dbReference>
<evidence type="ECO:0000256" key="4">
    <source>
        <dbReference type="ARBA" id="ARBA00023163"/>
    </source>
</evidence>
<feature type="domain" description="HTH merR-type" evidence="5">
    <location>
        <begin position="1"/>
        <end position="72"/>
    </location>
</feature>
<dbReference type="InterPro" id="IPR009061">
    <property type="entry name" value="DNA-bd_dom_put_sf"/>
</dbReference>
<dbReference type="EMBL" id="CP071504">
    <property type="protein sequence ID" value="QSX29335.1"/>
    <property type="molecule type" value="Genomic_DNA"/>
</dbReference>
<dbReference type="SUPFAM" id="SSF89082">
    <property type="entry name" value="Antibiotic binding domain of TipA-like multidrug resistance regulators"/>
    <property type="match status" value="1"/>
</dbReference>
<dbReference type="InterPro" id="IPR012925">
    <property type="entry name" value="TipAS_dom"/>
</dbReference>
<dbReference type="Gene3D" id="1.10.490.50">
    <property type="entry name" value="Antibiotic binding domain of TipA-like multidrug resistance regulators"/>
    <property type="match status" value="1"/>
</dbReference>
<protein>
    <submittedName>
        <fullName evidence="6">MerR family transcriptional regulator</fullName>
    </submittedName>
</protein>
<dbReference type="PRINTS" id="PR00040">
    <property type="entry name" value="HTHMERR"/>
</dbReference>
<dbReference type="InterPro" id="IPR000551">
    <property type="entry name" value="MerR-type_HTH_dom"/>
</dbReference>
<dbReference type="PANTHER" id="PTHR30204:SF90">
    <property type="entry name" value="HTH-TYPE TRANSCRIPTIONAL ACTIVATOR MTA"/>
    <property type="match status" value="1"/>
</dbReference>
<dbReference type="CDD" id="cd01106">
    <property type="entry name" value="HTH_TipAL-Mta"/>
    <property type="match status" value="1"/>
</dbReference>
<gene>
    <name evidence="6" type="ORF">JYB88_14125</name>
</gene>
<reference evidence="6 7" key="1">
    <citation type="submission" date="2021-03" db="EMBL/GenBank/DDBJ databases">
        <title>Novel species identification of genus Shewanella.</title>
        <authorList>
            <person name="Liu G."/>
            <person name="Zhang Q."/>
        </authorList>
    </citation>
    <scope>NUCLEOTIDE SEQUENCE [LARGE SCALE GENOMIC DNA]</scope>
    <source>
        <strain evidence="6 7">FJAT-53726</strain>
    </source>
</reference>
<proteinExistence type="predicted"/>
<evidence type="ECO:0000256" key="1">
    <source>
        <dbReference type="ARBA" id="ARBA00023015"/>
    </source>
</evidence>
<dbReference type="PROSITE" id="PS50937">
    <property type="entry name" value="HTH_MERR_2"/>
    <property type="match status" value="1"/>
</dbReference>
<dbReference type="GO" id="GO:0003700">
    <property type="term" value="F:DNA-binding transcription factor activity"/>
    <property type="evidence" value="ECO:0007669"/>
    <property type="project" value="InterPro"/>
</dbReference>
<dbReference type="PROSITE" id="PS00552">
    <property type="entry name" value="HTH_MERR_1"/>
    <property type="match status" value="1"/>
</dbReference>
<dbReference type="RefSeq" id="WP_207324521.1">
    <property type="nucleotide sequence ID" value="NZ_CP071504.1"/>
</dbReference>
<keyword evidence="1" id="KW-0805">Transcription regulation</keyword>
<name>A0A974XJ49_9GAMM</name>
<dbReference type="SMART" id="SM00422">
    <property type="entry name" value="HTH_MERR"/>
    <property type="match status" value="1"/>
</dbReference>
<keyword evidence="4" id="KW-0804">Transcription</keyword>
<dbReference type="KEGG" id="scyp:JYB88_14125"/>
<dbReference type="InterPro" id="IPR036244">
    <property type="entry name" value="TipA-like_antibiotic-bd"/>
</dbReference>
<dbReference type="SUPFAM" id="SSF46955">
    <property type="entry name" value="Putative DNA-binding domain"/>
    <property type="match status" value="1"/>
</dbReference>
<keyword evidence="7" id="KW-1185">Reference proteome</keyword>
<dbReference type="Pfam" id="PF07739">
    <property type="entry name" value="TipAS"/>
    <property type="match status" value="1"/>
</dbReference>
<evidence type="ECO:0000313" key="6">
    <source>
        <dbReference type="EMBL" id="QSX29335.1"/>
    </source>
</evidence>
<keyword evidence="2" id="KW-0238">DNA-binding</keyword>
<evidence type="ECO:0000259" key="5">
    <source>
        <dbReference type="PROSITE" id="PS50937"/>
    </source>
</evidence>
<dbReference type="Pfam" id="PF13411">
    <property type="entry name" value="MerR_1"/>
    <property type="match status" value="1"/>
</dbReference>
<dbReference type="InterPro" id="IPR047057">
    <property type="entry name" value="MerR_fam"/>
</dbReference>
<evidence type="ECO:0000313" key="7">
    <source>
        <dbReference type="Proteomes" id="UP000663281"/>
    </source>
</evidence>
<evidence type="ECO:0000256" key="2">
    <source>
        <dbReference type="ARBA" id="ARBA00023125"/>
    </source>
</evidence>
<accession>A0A974XJ49</accession>
<dbReference type="GO" id="GO:0003677">
    <property type="term" value="F:DNA binding"/>
    <property type="evidence" value="ECO:0007669"/>
    <property type="project" value="UniProtKB-KW"/>
</dbReference>
<sequence>MAQYNVSELARLAGVSVRTLHHYDEIGLLPPSGRTLGGYRLYGERDLLRLQQILMYRELGLKLARIRDIMTDPQHDLLTSLKEQYSQLGQHIAHFQRLRRMLDLAIVQLEQGKESDMTTTPGKLFADFSEAALKDEAIDKWGQDEVNRGGASREAMDSEGKAALDAEGEAIAKELATLVGQAADSDAVQALMARQHAWLCAHGDCPAARLPMLGEMYVTDERFRHFYDRFAPGTAELMRDGLVHYAAKLT</sequence>